<dbReference type="GO" id="GO:0005634">
    <property type="term" value="C:nucleus"/>
    <property type="evidence" value="ECO:0007669"/>
    <property type="project" value="UniProtKB-SubCell"/>
</dbReference>
<dbReference type="InterPro" id="IPR052035">
    <property type="entry name" value="ZnF_BED_domain_contain"/>
</dbReference>
<sequence>MLQKLNITKEMVHVVLRDNARNMAKAMDDYNVDSLGCMAHTLQLAVNEAVLSQRAVIDCVTIGRNQSPSRKIVGHVKHSQVATTCLEELMVGLKITKSRLQQDVATRWNSTLYMLQSLVKQKQAIAAYGVEYKLPATLNADQWTLVENILTILDPCEQLTRNISKATATTADRHDPPIQALTRLLKQTVPTDHGVKTTKETLLKAVQRRFGDIEEKPMYYLSTILDPRYKDRYFSHASKRQATEMLREQLHKIERDHLATDTPGPQSDEPPAKRTREDENNNNSLLGMFEAILEENTDPASEQQENSRVDADSYLLEPMLPLSRCPLEYWNSSQSRYQCLAQLARKFLSAPCTSVDSERLFSAAGHVMTEQRNRLACEKAEMLIFIKKSPTDPTRIKKKQ</sequence>
<proteinExistence type="predicted"/>
<dbReference type="EMBL" id="JAOPHQ010000866">
    <property type="protein sequence ID" value="KAK0153107.1"/>
    <property type="molecule type" value="Genomic_DNA"/>
</dbReference>
<dbReference type="Pfam" id="PF05699">
    <property type="entry name" value="Dimer_Tnp_hAT"/>
    <property type="match status" value="1"/>
</dbReference>
<accession>A0AA47N7R3</accession>
<keyword evidence="9" id="KW-1185">Reference proteome</keyword>
<dbReference type="SUPFAM" id="SSF53098">
    <property type="entry name" value="Ribonuclease H-like"/>
    <property type="match status" value="1"/>
</dbReference>
<gene>
    <name evidence="8" type="primary">Zbed4_24</name>
    <name evidence="8" type="ORF">N1851_005211</name>
</gene>
<evidence type="ECO:0000256" key="1">
    <source>
        <dbReference type="ARBA" id="ARBA00004123"/>
    </source>
</evidence>
<protein>
    <submittedName>
        <fullName evidence="8">Zinc finger BED domain-containing protein 4</fullName>
    </submittedName>
</protein>
<dbReference type="Proteomes" id="UP001174136">
    <property type="component" value="Unassembled WGS sequence"/>
</dbReference>
<keyword evidence="5" id="KW-0539">Nucleus</keyword>
<dbReference type="PANTHER" id="PTHR46481">
    <property type="entry name" value="ZINC FINGER BED DOMAIN-CONTAINING PROTEIN 4"/>
    <property type="match status" value="1"/>
</dbReference>
<feature type="domain" description="HAT C-terminal dimerisation" evidence="7">
    <location>
        <begin position="311"/>
        <end position="388"/>
    </location>
</feature>
<evidence type="ECO:0000313" key="8">
    <source>
        <dbReference type="EMBL" id="KAK0153107.1"/>
    </source>
</evidence>
<name>A0AA47N7R3_MERPO</name>
<feature type="compositionally biased region" description="Basic and acidic residues" evidence="6">
    <location>
        <begin position="270"/>
        <end position="279"/>
    </location>
</feature>
<keyword evidence="4" id="KW-0862">Zinc</keyword>
<feature type="region of interest" description="Disordered" evidence="6">
    <location>
        <begin position="255"/>
        <end position="281"/>
    </location>
</feature>
<keyword evidence="2" id="KW-0479">Metal-binding</keyword>
<evidence type="ECO:0000256" key="6">
    <source>
        <dbReference type="SAM" id="MobiDB-lite"/>
    </source>
</evidence>
<evidence type="ECO:0000313" key="9">
    <source>
        <dbReference type="Proteomes" id="UP001174136"/>
    </source>
</evidence>
<keyword evidence="3" id="KW-0863">Zinc-finger</keyword>
<evidence type="ECO:0000256" key="4">
    <source>
        <dbReference type="ARBA" id="ARBA00022833"/>
    </source>
</evidence>
<dbReference type="InterPro" id="IPR008906">
    <property type="entry name" value="HATC_C_dom"/>
</dbReference>
<dbReference type="GO" id="GO:0046983">
    <property type="term" value="F:protein dimerization activity"/>
    <property type="evidence" value="ECO:0007669"/>
    <property type="project" value="InterPro"/>
</dbReference>
<evidence type="ECO:0000256" key="2">
    <source>
        <dbReference type="ARBA" id="ARBA00022723"/>
    </source>
</evidence>
<dbReference type="PANTHER" id="PTHR46481:SF10">
    <property type="entry name" value="ZINC FINGER BED DOMAIN-CONTAINING PROTEIN 39"/>
    <property type="match status" value="1"/>
</dbReference>
<evidence type="ECO:0000256" key="5">
    <source>
        <dbReference type="ARBA" id="ARBA00023242"/>
    </source>
</evidence>
<dbReference type="InterPro" id="IPR012337">
    <property type="entry name" value="RNaseH-like_sf"/>
</dbReference>
<evidence type="ECO:0000259" key="7">
    <source>
        <dbReference type="Pfam" id="PF05699"/>
    </source>
</evidence>
<comment type="subcellular location">
    <subcellularLocation>
        <location evidence="1">Nucleus</location>
    </subcellularLocation>
</comment>
<reference evidence="8" key="1">
    <citation type="journal article" date="2023" name="Front. Mar. Sci.">
        <title>A new Merluccius polli reference genome to investigate the effects of global change in West African waters.</title>
        <authorList>
            <person name="Mateo J.L."/>
            <person name="Blanco-Fernandez C."/>
            <person name="Garcia-Vazquez E."/>
            <person name="Machado-Schiaffino G."/>
        </authorList>
    </citation>
    <scope>NUCLEOTIDE SEQUENCE</scope>
    <source>
        <strain evidence="8">C29</strain>
        <tissue evidence="8">Fin</tissue>
    </source>
</reference>
<comment type="caution">
    <text evidence="8">The sequence shown here is derived from an EMBL/GenBank/DDBJ whole genome shotgun (WGS) entry which is preliminary data.</text>
</comment>
<dbReference type="GO" id="GO:0008270">
    <property type="term" value="F:zinc ion binding"/>
    <property type="evidence" value="ECO:0007669"/>
    <property type="project" value="UniProtKB-KW"/>
</dbReference>
<dbReference type="AlphaFoldDB" id="A0AA47N7R3"/>
<evidence type="ECO:0000256" key="3">
    <source>
        <dbReference type="ARBA" id="ARBA00022771"/>
    </source>
</evidence>
<organism evidence="8 9">
    <name type="scientific">Merluccius polli</name>
    <name type="common">Benguela hake</name>
    <name type="synonym">Merluccius cadenati</name>
    <dbReference type="NCBI Taxonomy" id="89951"/>
    <lineage>
        <taxon>Eukaryota</taxon>
        <taxon>Metazoa</taxon>
        <taxon>Chordata</taxon>
        <taxon>Craniata</taxon>
        <taxon>Vertebrata</taxon>
        <taxon>Euteleostomi</taxon>
        <taxon>Actinopterygii</taxon>
        <taxon>Neopterygii</taxon>
        <taxon>Teleostei</taxon>
        <taxon>Neoteleostei</taxon>
        <taxon>Acanthomorphata</taxon>
        <taxon>Zeiogadaria</taxon>
        <taxon>Gadariae</taxon>
        <taxon>Gadiformes</taxon>
        <taxon>Gadoidei</taxon>
        <taxon>Merlucciidae</taxon>
        <taxon>Merluccius</taxon>
    </lineage>
</organism>